<gene>
    <name evidence="3" type="ordered locus">Clole_0657</name>
</gene>
<protein>
    <submittedName>
        <fullName evidence="3">Coagulation factor 5/8 type domain protein</fullName>
    </submittedName>
</protein>
<dbReference type="SUPFAM" id="SSF49785">
    <property type="entry name" value="Galactose-binding domain-like"/>
    <property type="match status" value="1"/>
</dbReference>
<dbReference type="Proteomes" id="UP000008467">
    <property type="component" value="Chromosome"/>
</dbReference>
<evidence type="ECO:0000259" key="2">
    <source>
        <dbReference type="PROSITE" id="PS50022"/>
    </source>
</evidence>
<name>F2JN49_CELLD</name>
<dbReference type="EMBL" id="CP002582">
    <property type="protein sequence ID" value="ADZ82391.1"/>
    <property type="molecule type" value="Genomic_DNA"/>
</dbReference>
<dbReference type="AlphaFoldDB" id="F2JN49"/>
<dbReference type="KEGG" id="cle:Clole_0657"/>
<dbReference type="Pfam" id="PF22633">
    <property type="entry name" value="F5_F8_type_C_2"/>
    <property type="match status" value="1"/>
</dbReference>
<dbReference type="Pfam" id="PF12733">
    <property type="entry name" value="Cadherin-like"/>
    <property type="match status" value="3"/>
</dbReference>
<dbReference type="InterPro" id="IPR008979">
    <property type="entry name" value="Galactose-bd-like_sf"/>
</dbReference>
<keyword evidence="1" id="KW-0326">Glycosidase</keyword>
<accession>F2JN49</accession>
<evidence type="ECO:0000313" key="4">
    <source>
        <dbReference type="Proteomes" id="UP000008467"/>
    </source>
</evidence>
<sequence>MADPNIALNKAAGASGYVLPYSSSRAVNGTLQPTSRWLCNTVPADMTVDLGATFVITAWTVRHMGTAGWANPDYNMCDYSLQGSNNNVNWVTIDSVVNNTAAITSRSIVGAYRYVKLNVTKGLRVNPQYASLMELEINGHPPNANLSSLAISSSSLTPTFNPTILAYTTAKVPYSTSSITVSAAAADPTSTIIVNGTVMTGGQSTVNLNVGANTINVLVNALDGVTTKNYTIIVEREQGAILSNLVISSGALNPIFSSNHLNYTTQNVVYDIKSVTVTPTTNIAGCAIKVNGNTATSNQPSTVNLNVGSNTINIAVTNGAASQTYTITVVRENSLYLDRVNLAYTGNRYTYSEVTYMNQTTLSYTVAVNSKANSVVITPIAEDNGASVTITSNGSSQTVASGVAFSAISLPNAVNTISLVVSKSGAIGTKNYTLSINRV</sequence>
<dbReference type="HOGENOM" id="CLU_049422_0_0_9"/>
<dbReference type="InterPro" id="IPR000421">
    <property type="entry name" value="FA58C"/>
</dbReference>
<evidence type="ECO:0000313" key="3">
    <source>
        <dbReference type="EMBL" id="ADZ82391.1"/>
    </source>
</evidence>
<keyword evidence="4" id="KW-1185">Reference proteome</keyword>
<reference evidence="3 4" key="1">
    <citation type="journal article" date="2011" name="J. Bacteriol.">
        <title>Complete genome sequence of the cellulose-degrading bacterium Cellulosilyticum lentocellum.</title>
        <authorList>
            <consortium name="US DOE Joint Genome Institute"/>
            <person name="Miller D.A."/>
            <person name="Suen G."/>
            <person name="Bruce D."/>
            <person name="Copeland A."/>
            <person name="Cheng J.F."/>
            <person name="Detter C."/>
            <person name="Goodwin L.A."/>
            <person name="Han C.S."/>
            <person name="Hauser L.J."/>
            <person name="Land M.L."/>
            <person name="Lapidus A."/>
            <person name="Lucas S."/>
            <person name="Meincke L."/>
            <person name="Pitluck S."/>
            <person name="Tapia R."/>
            <person name="Teshima H."/>
            <person name="Woyke T."/>
            <person name="Fox B.G."/>
            <person name="Angert E.R."/>
            <person name="Currie C.R."/>
        </authorList>
    </citation>
    <scope>NUCLEOTIDE SEQUENCE [LARGE SCALE GENOMIC DNA]</scope>
    <source>
        <strain evidence="4">ATCC 49066 / DSM 5427 / NCIMB 11756 / RHM5</strain>
    </source>
</reference>
<keyword evidence="1" id="KW-0378">Hydrolase</keyword>
<dbReference type="eggNOG" id="COG3291">
    <property type="taxonomic scope" value="Bacteria"/>
</dbReference>
<dbReference type="GO" id="GO:0016798">
    <property type="term" value="F:hydrolase activity, acting on glycosyl bonds"/>
    <property type="evidence" value="ECO:0007669"/>
    <property type="project" value="UniProtKB-KW"/>
</dbReference>
<dbReference type="PROSITE" id="PS50022">
    <property type="entry name" value="FA58C_3"/>
    <property type="match status" value="1"/>
</dbReference>
<feature type="domain" description="F5/8 type C" evidence="2">
    <location>
        <begin position="1"/>
        <end position="140"/>
    </location>
</feature>
<evidence type="ECO:0000256" key="1">
    <source>
        <dbReference type="ARBA" id="ARBA00023295"/>
    </source>
</evidence>
<dbReference type="RefSeq" id="WP_013655692.1">
    <property type="nucleotide sequence ID" value="NC_015275.1"/>
</dbReference>
<dbReference type="InterPro" id="IPR025883">
    <property type="entry name" value="Cadherin-like_domain"/>
</dbReference>
<dbReference type="STRING" id="642492.Clole_0657"/>
<organism evidence="3 4">
    <name type="scientific">Cellulosilyticum lentocellum (strain ATCC 49066 / DSM 5427 / NCIMB 11756 / RHM5)</name>
    <name type="common">Clostridium lentocellum</name>
    <dbReference type="NCBI Taxonomy" id="642492"/>
    <lineage>
        <taxon>Bacteria</taxon>
        <taxon>Bacillati</taxon>
        <taxon>Bacillota</taxon>
        <taxon>Clostridia</taxon>
        <taxon>Lachnospirales</taxon>
        <taxon>Cellulosilyticaceae</taxon>
        <taxon>Cellulosilyticum</taxon>
    </lineage>
</organism>
<proteinExistence type="predicted"/>
<dbReference type="Gene3D" id="2.60.120.260">
    <property type="entry name" value="Galactose-binding domain-like"/>
    <property type="match status" value="1"/>
</dbReference>
<dbReference type="eggNOG" id="COG5184">
    <property type="taxonomic scope" value="Bacteria"/>
</dbReference>